<feature type="chain" id="PRO_5041975183" description="AA1-like domain-containing protein" evidence="2">
    <location>
        <begin position="21"/>
        <end position="200"/>
    </location>
</feature>
<keyword evidence="2" id="KW-0732">Signal</keyword>
<name>A0AAE0PAB4_SORBR</name>
<keyword evidence="4" id="KW-1185">Reference proteome</keyword>
<protein>
    <recommendedName>
        <fullName evidence="5">AA1-like domain-containing protein</fullName>
    </recommendedName>
</protein>
<feature type="compositionally biased region" description="Low complexity" evidence="1">
    <location>
        <begin position="111"/>
        <end position="132"/>
    </location>
</feature>
<comment type="caution">
    <text evidence="3">The sequence shown here is derived from an EMBL/GenBank/DDBJ whole genome shotgun (WGS) entry which is preliminary data.</text>
</comment>
<evidence type="ECO:0000256" key="1">
    <source>
        <dbReference type="SAM" id="MobiDB-lite"/>
    </source>
</evidence>
<reference evidence="3" key="1">
    <citation type="journal article" date="2023" name="Mol. Phylogenet. Evol.">
        <title>Genome-scale phylogeny and comparative genomics of the fungal order Sordariales.</title>
        <authorList>
            <person name="Hensen N."/>
            <person name="Bonometti L."/>
            <person name="Westerberg I."/>
            <person name="Brannstrom I.O."/>
            <person name="Guillou S."/>
            <person name="Cros-Aarteil S."/>
            <person name="Calhoun S."/>
            <person name="Haridas S."/>
            <person name="Kuo A."/>
            <person name="Mondo S."/>
            <person name="Pangilinan J."/>
            <person name="Riley R."/>
            <person name="LaButti K."/>
            <person name="Andreopoulos B."/>
            <person name="Lipzen A."/>
            <person name="Chen C."/>
            <person name="Yan M."/>
            <person name="Daum C."/>
            <person name="Ng V."/>
            <person name="Clum A."/>
            <person name="Steindorff A."/>
            <person name="Ohm R.A."/>
            <person name="Martin F."/>
            <person name="Silar P."/>
            <person name="Natvig D.O."/>
            <person name="Lalanne C."/>
            <person name="Gautier V."/>
            <person name="Ament-Velasquez S.L."/>
            <person name="Kruys A."/>
            <person name="Hutchinson M.I."/>
            <person name="Powell A.J."/>
            <person name="Barry K."/>
            <person name="Miller A.N."/>
            <person name="Grigoriev I.V."/>
            <person name="Debuchy R."/>
            <person name="Gladieux P."/>
            <person name="Hiltunen Thoren M."/>
            <person name="Johannesson H."/>
        </authorList>
    </citation>
    <scope>NUCLEOTIDE SEQUENCE</scope>
    <source>
        <strain evidence="3">FGSC 1904</strain>
    </source>
</reference>
<dbReference type="AlphaFoldDB" id="A0AAE0PAB4"/>
<evidence type="ECO:0000256" key="2">
    <source>
        <dbReference type="SAM" id="SignalP"/>
    </source>
</evidence>
<accession>A0AAE0PAB4</accession>
<feature type="region of interest" description="Disordered" evidence="1">
    <location>
        <begin position="92"/>
        <end position="134"/>
    </location>
</feature>
<evidence type="ECO:0008006" key="5">
    <source>
        <dbReference type="Google" id="ProtNLM"/>
    </source>
</evidence>
<organism evidence="3 4">
    <name type="scientific">Sordaria brevicollis</name>
    <dbReference type="NCBI Taxonomy" id="83679"/>
    <lineage>
        <taxon>Eukaryota</taxon>
        <taxon>Fungi</taxon>
        <taxon>Dikarya</taxon>
        <taxon>Ascomycota</taxon>
        <taxon>Pezizomycotina</taxon>
        <taxon>Sordariomycetes</taxon>
        <taxon>Sordariomycetidae</taxon>
        <taxon>Sordariales</taxon>
        <taxon>Sordariaceae</taxon>
        <taxon>Sordaria</taxon>
    </lineage>
</organism>
<dbReference type="Proteomes" id="UP001281003">
    <property type="component" value="Unassembled WGS sequence"/>
</dbReference>
<evidence type="ECO:0000313" key="4">
    <source>
        <dbReference type="Proteomes" id="UP001281003"/>
    </source>
</evidence>
<reference evidence="3" key="2">
    <citation type="submission" date="2023-07" db="EMBL/GenBank/DDBJ databases">
        <authorList>
            <consortium name="Lawrence Berkeley National Laboratory"/>
            <person name="Haridas S."/>
            <person name="Hensen N."/>
            <person name="Bonometti L."/>
            <person name="Westerberg I."/>
            <person name="Brannstrom I.O."/>
            <person name="Guillou S."/>
            <person name="Cros-Aarteil S."/>
            <person name="Calhoun S."/>
            <person name="Kuo A."/>
            <person name="Mondo S."/>
            <person name="Pangilinan J."/>
            <person name="Riley R."/>
            <person name="LaButti K."/>
            <person name="Andreopoulos B."/>
            <person name="Lipzen A."/>
            <person name="Chen C."/>
            <person name="Yanf M."/>
            <person name="Daum C."/>
            <person name="Ng V."/>
            <person name="Clum A."/>
            <person name="Steindorff A."/>
            <person name="Ohm R."/>
            <person name="Martin F."/>
            <person name="Silar P."/>
            <person name="Natvig D."/>
            <person name="Lalanne C."/>
            <person name="Gautier V."/>
            <person name="Ament-velasquez S.L."/>
            <person name="Kruys A."/>
            <person name="Hutchinson M.I."/>
            <person name="Powell A.J."/>
            <person name="Barry K."/>
            <person name="Miller A.N."/>
            <person name="Grigoriev I.V."/>
            <person name="Debuchy R."/>
            <person name="Gladieux P."/>
            <person name="Thoren M.H."/>
            <person name="Johannesson H."/>
        </authorList>
    </citation>
    <scope>NUCLEOTIDE SEQUENCE</scope>
    <source>
        <strain evidence="3">FGSC 1904</strain>
    </source>
</reference>
<gene>
    <name evidence="3" type="ORF">B0T20DRAFT_267701</name>
</gene>
<feature type="compositionally biased region" description="Gly residues" evidence="1">
    <location>
        <begin position="99"/>
        <end position="110"/>
    </location>
</feature>
<sequence>MHKPLLHLLLLGAASVTILASPTLALHVLDDGHDLNQVPAFNVTNFEASAMVLSNRNFYKFDVTFYHEAHPVHCEALGTTINHKLTSIPQTWCPSELGGPPGSSSGGGKYGNDTTGNPNNGTSNPSSTTGLGVSFKWTEQPDGSAALLIVRRINDKAADTAVYKVTADCIPMMGDDIFRHQVYEGPENFSVPAYRSSQSD</sequence>
<dbReference type="EMBL" id="JAUTDP010000009">
    <property type="protein sequence ID" value="KAK3396301.1"/>
    <property type="molecule type" value="Genomic_DNA"/>
</dbReference>
<evidence type="ECO:0000313" key="3">
    <source>
        <dbReference type="EMBL" id="KAK3396301.1"/>
    </source>
</evidence>
<proteinExistence type="predicted"/>
<feature type="signal peptide" evidence="2">
    <location>
        <begin position="1"/>
        <end position="20"/>
    </location>
</feature>